<protein>
    <submittedName>
        <fullName evidence="1">(salmon louse) hypothetical protein</fullName>
    </submittedName>
</protein>
<accession>A0A7R8H1X9</accession>
<reference evidence="1" key="1">
    <citation type="submission" date="2021-02" db="EMBL/GenBank/DDBJ databases">
        <authorList>
            <person name="Bekaert M."/>
        </authorList>
    </citation>
    <scope>NUCLEOTIDE SEQUENCE</scope>
    <source>
        <strain evidence="1">IoA-00</strain>
    </source>
</reference>
<dbReference type="EMBL" id="HG994591">
    <property type="protein sequence ID" value="CAF2819313.1"/>
    <property type="molecule type" value="Genomic_DNA"/>
</dbReference>
<name>A0A7R8H1X9_LEPSM</name>
<evidence type="ECO:0000313" key="2">
    <source>
        <dbReference type="Proteomes" id="UP000675881"/>
    </source>
</evidence>
<dbReference type="Proteomes" id="UP000675881">
    <property type="component" value="Chromosome 12"/>
</dbReference>
<dbReference type="AlphaFoldDB" id="A0A7R8H1X9"/>
<gene>
    <name evidence="1" type="ORF">LSAA_3626</name>
</gene>
<sequence length="340" mass="39911">MNPFVQYAFEILDSFKPKDISSNNPDTYNIFKSMVMSWNLDASKWALNASNYYRSIVQSRPNHLNDAFDFQDSLDYSINNVYIEDCNCFRETPTYPEIFGNQNIFSEDSTCSLHAYTRGSHQRVIGFSFYGKSDSKIAKERKYFEGISENLNLMPKYYKDWIIRLYYDLEADNPLMDQLCNLTCSNPSIDLCHVKNIPSEGDVSDVFPMNWRFLPILDPQVDIYVSRDLDSRINEREFYADLGWGLRLGKLERNMVLSSFKIATKDSLFWASRNSYGPDQGFLKRYLWPWGKWNSISHDSYSCAHFGRTSPFPTHRERLNLIILLLRLYQQMTPFCMNVQ</sequence>
<dbReference type="OrthoDB" id="204305at2759"/>
<keyword evidence="2" id="KW-1185">Reference proteome</keyword>
<proteinExistence type="predicted"/>
<evidence type="ECO:0000313" key="1">
    <source>
        <dbReference type="EMBL" id="CAF2819313.1"/>
    </source>
</evidence>
<organism evidence="1 2">
    <name type="scientific">Lepeophtheirus salmonis</name>
    <name type="common">Salmon louse</name>
    <name type="synonym">Caligus salmonis</name>
    <dbReference type="NCBI Taxonomy" id="72036"/>
    <lineage>
        <taxon>Eukaryota</taxon>
        <taxon>Metazoa</taxon>
        <taxon>Ecdysozoa</taxon>
        <taxon>Arthropoda</taxon>
        <taxon>Crustacea</taxon>
        <taxon>Multicrustacea</taxon>
        <taxon>Hexanauplia</taxon>
        <taxon>Copepoda</taxon>
        <taxon>Siphonostomatoida</taxon>
        <taxon>Caligidae</taxon>
        <taxon>Lepeophtheirus</taxon>
    </lineage>
</organism>